<evidence type="ECO:0000259" key="2">
    <source>
        <dbReference type="Pfam" id="PF01035"/>
    </source>
</evidence>
<accession>A0A4Y3II20</accession>
<dbReference type="OrthoDB" id="9132167at2"/>
<dbReference type="RefSeq" id="WP_141268756.1">
    <property type="nucleotide sequence ID" value="NZ_BJLH01000001.1"/>
</dbReference>
<feature type="domain" description="Methylated-DNA-[protein]-cysteine S-methyltransferase DNA binding" evidence="2">
    <location>
        <begin position="5"/>
        <end position="83"/>
    </location>
</feature>
<keyword evidence="1" id="KW-0227">DNA damage</keyword>
<evidence type="ECO:0000313" key="3">
    <source>
        <dbReference type="EMBL" id="GEA59169.1"/>
    </source>
</evidence>
<organism evidence="3 4">
    <name type="scientific">Vibrio comitans NBRC 102076</name>
    <dbReference type="NCBI Taxonomy" id="1219078"/>
    <lineage>
        <taxon>Bacteria</taxon>
        <taxon>Pseudomonadati</taxon>
        <taxon>Pseudomonadota</taxon>
        <taxon>Gammaproteobacteria</taxon>
        <taxon>Vibrionales</taxon>
        <taxon>Vibrionaceae</taxon>
        <taxon>Vibrio</taxon>
    </lineage>
</organism>
<dbReference type="InterPro" id="IPR036388">
    <property type="entry name" value="WH-like_DNA-bd_sf"/>
</dbReference>
<dbReference type="AlphaFoldDB" id="A0A4Y3II20"/>
<dbReference type="CDD" id="cd06445">
    <property type="entry name" value="ATase"/>
    <property type="match status" value="1"/>
</dbReference>
<dbReference type="EMBL" id="BJLH01000001">
    <property type="protein sequence ID" value="GEA59169.1"/>
    <property type="molecule type" value="Genomic_DNA"/>
</dbReference>
<gene>
    <name evidence="3" type="ORF">VCO01S_03620</name>
</gene>
<evidence type="ECO:0000313" key="4">
    <source>
        <dbReference type="Proteomes" id="UP000318242"/>
    </source>
</evidence>
<comment type="caution">
    <text evidence="3">The sequence shown here is derived from an EMBL/GenBank/DDBJ whole genome shotgun (WGS) entry which is preliminary data.</text>
</comment>
<dbReference type="InterPro" id="IPR036217">
    <property type="entry name" value="MethylDNA_cys_MeTrfase_DNAb"/>
</dbReference>
<dbReference type="Gene3D" id="1.10.10.10">
    <property type="entry name" value="Winged helix-like DNA-binding domain superfamily/Winged helix DNA-binding domain"/>
    <property type="match status" value="1"/>
</dbReference>
<proteinExistence type="predicted"/>
<dbReference type="GO" id="GO:0003824">
    <property type="term" value="F:catalytic activity"/>
    <property type="evidence" value="ECO:0007669"/>
    <property type="project" value="InterPro"/>
</dbReference>
<dbReference type="GO" id="GO:0006281">
    <property type="term" value="P:DNA repair"/>
    <property type="evidence" value="ECO:0007669"/>
    <property type="project" value="InterPro"/>
</dbReference>
<dbReference type="SUPFAM" id="SSF46767">
    <property type="entry name" value="Methylated DNA-protein cysteine methyltransferase, C-terminal domain"/>
    <property type="match status" value="1"/>
</dbReference>
<name>A0A4Y3II20_9VIBR</name>
<dbReference type="InterPro" id="IPR014048">
    <property type="entry name" value="MethylDNA_cys_MeTrfase_DNA-bd"/>
</dbReference>
<dbReference type="Pfam" id="PF01035">
    <property type="entry name" value="DNA_binding_1"/>
    <property type="match status" value="1"/>
</dbReference>
<dbReference type="Proteomes" id="UP000318242">
    <property type="component" value="Unassembled WGS sequence"/>
</dbReference>
<protein>
    <submittedName>
        <fullName evidence="3">Mgmt family protein</fullName>
    </submittedName>
</protein>
<reference evidence="3 4" key="1">
    <citation type="submission" date="2019-06" db="EMBL/GenBank/DDBJ databases">
        <title>Whole genome shotgun sequence of Vibrio comitans NBRC 102076.</title>
        <authorList>
            <person name="Hosoyama A."/>
            <person name="Uohara A."/>
            <person name="Ohji S."/>
            <person name="Ichikawa N."/>
        </authorList>
    </citation>
    <scope>NUCLEOTIDE SEQUENCE [LARGE SCALE GENOMIC DNA]</scope>
    <source>
        <strain evidence="3 4">NBRC 102076</strain>
    </source>
</reference>
<keyword evidence="4" id="KW-1185">Reference proteome</keyword>
<dbReference type="InterPro" id="IPR052520">
    <property type="entry name" value="ATL_DNA_repair"/>
</dbReference>
<evidence type="ECO:0000256" key="1">
    <source>
        <dbReference type="ARBA" id="ARBA00022763"/>
    </source>
</evidence>
<dbReference type="PANTHER" id="PTHR42942">
    <property type="entry name" value="6-O-METHYLGUANINE DNA METHYLTRANSFERASE"/>
    <property type="match status" value="1"/>
</dbReference>
<dbReference type="PANTHER" id="PTHR42942:SF1">
    <property type="entry name" value="ALKYLTRANSFERASE-LIKE PROTEIN 1"/>
    <property type="match status" value="1"/>
</dbReference>
<sequence>MHQLKYKVFALVHQIPLGMVSTYGDIAKFSGYPGYARQVGAILSNLPEGSALPWHRVINSKGEISLKGEDLQRQKSRLVEEGIVFSAAGKVKLRQFRWQP</sequence>